<dbReference type="KEGG" id="ccar:122145680"/>
<sequence length="211" mass="24514">MLAAKEIGPETSEDLFWALNKVYDVLQIMQVENVGDPHWSYCSRFVFYSLSHISNLLEHVEEKGFFLDEDLRQAQGTVIVLLKKAEMATLRHASQSPPSVQVEKKKQGWWLPWWFLFIGWFLLFAMSGFSTFFTLLYGFQYGRESSIQWVITLTLSLVQSIFILQPLKVIFVAIFFAMILRPVAVENNEEVELLLQEQKKKCEEYAGRSIS</sequence>
<dbReference type="GeneID" id="122145680"/>
<keyword evidence="1" id="KW-0472">Membrane</keyword>
<dbReference type="InterPro" id="IPR051223">
    <property type="entry name" value="Polycystin"/>
</dbReference>
<evidence type="ECO:0000313" key="2">
    <source>
        <dbReference type="RefSeq" id="XP_042616867.1"/>
    </source>
</evidence>
<dbReference type="GO" id="GO:0005262">
    <property type="term" value="F:calcium channel activity"/>
    <property type="evidence" value="ECO:0007669"/>
    <property type="project" value="TreeGrafter"/>
</dbReference>
<gene>
    <name evidence="2" type="primary">LOC122145680</name>
</gene>
<dbReference type="GO" id="GO:0050982">
    <property type="term" value="P:detection of mechanical stimulus"/>
    <property type="evidence" value="ECO:0007669"/>
    <property type="project" value="TreeGrafter"/>
</dbReference>
<dbReference type="OrthoDB" id="2121937at2759"/>
<evidence type="ECO:0000256" key="1">
    <source>
        <dbReference type="SAM" id="Phobius"/>
    </source>
</evidence>
<dbReference type="RefSeq" id="XP_042616867.1">
    <property type="nucleotide sequence ID" value="XM_042760933.1"/>
</dbReference>
<protein>
    <submittedName>
        <fullName evidence="2">Polycystic kidney disease protein 1-like 2</fullName>
    </submittedName>
</protein>
<dbReference type="GO" id="GO:0016020">
    <property type="term" value="C:membrane"/>
    <property type="evidence" value="ECO:0007669"/>
    <property type="project" value="TreeGrafter"/>
</dbReference>
<dbReference type="PANTHER" id="PTHR10877">
    <property type="entry name" value="POLYCYSTIN FAMILY MEMBER"/>
    <property type="match status" value="1"/>
</dbReference>
<organism evidence="2">
    <name type="scientific">Cyprinus carpio</name>
    <name type="common">Common carp</name>
    <dbReference type="NCBI Taxonomy" id="7962"/>
    <lineage>
        <taxon>Eukaryota</taxon>
        <taxon>Metazoa</taxon>
        <taxon>Chordata</taxon>
        <taxon>Craniata</taxon>
        <taxon>Vertebrata</taxon>
        <taxon>Euteleostomi</taxon>
        <taxon>Actinopterygii</taxon>
        <taxon>Neopterygii</taxon>
        <taxon>Teleostei</taxon>
        <taxon>Ostariophysi</taxon>
        <taxon>Cypriniformes</taxon>
        <taxon>Cyprinidae</taxon>
        <taxon>Cyprininae</taxon>
        <taxon>Cyprinus</taxon>
    </lineage>
</organism>
<keyword evidence="1" id="KW-0812">Transmembrane</keyword>
<feature type="transmembrane region" description="Helical" evidence="1">
    <location>
        <begin position="113"/>
        <end position="137"/>
    </location>
</feature>
<name>A0A9R0AZC6_CYPCA</name>
<dbReference type="AlphaFoldDB" id="A0A9R0AZC6"/>
<dbReference type="Proteomes" id="UP001155660">
    <property type="component" value="Chromosome A7"/>
</dbReference>
<proteinExistence type="predicted"/>
<accession>A0A9R0AZC6</accession>
<feature type="transmembrane region" description="Helical" evidence="1">
    <location>
        <begin position="157"/>
        <end position="180"/>
    </location>
</feature>
<dbReference type="PANTHER" id="PTHR10877:SF197">
    <property type="entry name" value="POLYCYSTIC KIDNEY DISEASE PROTEIN 1-LIKE 2"/>
    <property type="match status" value="1"/>
</dbReference>
<reference evidence="2" key="1">
    <citation type="submission" date="2025-08" db="UniProtKB">
        <authorList>
            <consortium name="RefSeq"/>
        </authorList>
    </citation>
    <scope>IDENTIFICATION</scope>
    <source>
        <tissue evidence="2">Muscle</tissue>
    </source>
</reference>
<keyword evidence="1" id="KW-1133">Transmembrane helix</keyword>